<evidence type="ECO:0000313" key="2">
    <source>
        <dbReference type="EMBL" id="KAL1800724.1"/>
    </source>
</evidence>
<dbReference type="GeneID" id="96081388"/>
<evidence type="ECO:0000256" key="1">
    <source>
        <dbReference type="SAM" id="MobiDB-lite"/>
    </source>
</evidence>
<proteinExistence type="predicted"/>
<name>A0ABR3UWK1_9PLEO</name>
<dbReference type="Proteomes" id="UP001578633">
    <property type="component" value="Chromosome 1"/>
</dbReference>
<keyword evidence="3" id="KW-1185">Reference proteome</keyword>
<dbReference type="PANTHER" id="PTHR40462:SF1">
    <property type="entry name" value="EXPRESSED PROTEIN"/>
    <property type="match status" value="1"/>
</dbReference>
<organism evidence="2 3">
    <name type="scientific">Alternaria dauci</name>
    <dbReference type="NCBI Taxonomy" id="48095"/>
    <lineage>
        <taxon>Eukaryota</taxon>
        <taxon>Fungi</taxon>
        <taxon>Dikarya</taxon>
        <taxon>Ascomycota</taxon>
        <taxon>Pezizomycotina</taxon>
        <taxon>Dothideomycetes</taxon>
        <taxon>Pleosporomycetidae</taxon>
        <taxon>Pleosporales</taxon>
        <taxon>Pleosporineae</taxon>
        <taxon>Pleosporaceae</taxon>
        <taxon>Alternaria</taxon>
        <taxon>Alternaria sect. Porri</taxon>
    </lineage>
</organism>
<gene>
    <name evidence="2" type="ORF">ACET3X_001066</name>
</gene>
<comment type="caution">
    <text evidence="2">The sequence shown here is derived from an EMBL/GenBank/DDBJ whole genome shotgun (WGS) entry which is preliminary data.</text>
</comment>
<sequence>MNSITGNASQGSTNNNTSTKGGQQNQAQREDYLDKGLDAAEKKYGGAAGQNTEKNRGVNEKITDGARNMFEKATGKDVPDKVSN</sequence>
<feature type="compositionally biased region" description="Basic and acidic residues" evidence="1">
    <location>
        <begin position="53"/>
        <end position="84"/>
    </location>
</feature>
<feature type="compositionally biased region" description="Basic and acidic residues" evidence="1">
    <location>
        <begin position="28"/>
        <end position="44"/>
    </location>
</feature>
<dbReference type="EMBL" id="JBHGVX010000001">
    <property type="protein sequence ID" value="KAL1800724.1"/>
    <property type="molecule type" value="Genomic_DNA"/>
</dbReference>
<reference evidence="2 3" key="1">
    <citation type="submission" date="2024-09" db="EMBL/GenBank/DDBJ databases">
        <title>T2T genomes of carrot and Alternaria dauci and their utility for understanding host-pathogen interaction during carrot leaf blight disease.</title>
        <authorList>
            <person name="Liu W."/>
            <person name="Xu S."/>
            <person name="Ou C."/>
            <person name="Liu X."/>
            <person name="Zhuang F."/>
            <person name="Deng X.W."/>
        </authorList>
    </citation>
    <scope>NUCLEOTIDE SEQUENCE [LARGE SCALE GENOMIC DNA]</scope>
    <source>
        <strain evidence="2 3">A2016</strain>
    </source>
</reference>
<feature type="compositionally biased region" description="Polar residues" evidence="1">
    <location>
        <begin position="1"/>
        <end position="27"/>
    </location>
</feature>
<evidence type="ECO:0000313" key="3">
    <source>
        <dbReference type="Proteomes" id="UP001578633"/>
    </source>
</evidence>
<protein>
    <submittedName>
        <fullName evidence="2">Uncharacterized protein</fullName>
    </submittedName>
</protein>
<feature type="region of interest" description="Disordered" evidence="1">
    <location>
        <begin position="1"/>
        <end position="84"/>
    </location>
</feature>
<dbReference type="RefSeq" id="XP_069311308.1">
    <property type="nucleotide sequence ID" value="XM_069446316.1"/>
</dbReference>
<accession>A0ABR3UWK1</accession>
<dbReference type="PANTHER" id="PTHR40462">
    <property type="entry name" value="CHROMOSOME 1, WHOLE GENOME SHOTGUN SEQUENCE"/>
    <property type="match status" value="1"/>
</dbReference>